<evidence type="ECO:0000313" key="6">
    <source>
        <dbReference type="EMBL" id="TFJ88422.1"/>
    </source>
</evidence>
<feature type="compositionally biased region" description="Low complexity" evidence="3">
    <location>
        <begin position="425"/>
        <end position="438"/>
    </location>
</feature>
<dbReference type="InterPro" id="IPR050560">
    <property type="entry name" value="MYB_TF"/>
</dbReference>
<feature type="region of interest" description="Disordered" evidence="3">
    <location>
        <begin position="363"/>
        <end position="441"/>
    </location>
</feature>
<feature type="compositionally biased region" description="Basic and acidic residues" evidence="3">
    <location>
        <begin position="481"/>
        <end position="503"/>
    </location>
</feature>
<dbReference type="InterPro" id="IPR009057">
    <property type="entry name" value="Homeodomain-like_sf"/>
</dbReference>
<dbReference type="PROSITE" id="PS51294">
    <property type="entry name" value="HTH_MYB"/>
    <property type="match status" value="2"/>
</dbReference>
<keyword evidence="2" id="KW-0238">DNA-binding</keyword>
<feature type="domain" description="Myb-like" evidence="4">
    <location>
        <begin position="101"/>
        <end position="151"/>
    </location>
</feature>
<dbReference type="SUPFAM" id="SSF46689">
    <property type="entry name" value="Homeodomain-like"/>
    <property type="match status" value="1"/>
</dbReference>
<feature type="region of interest" description="Disordered" evidence="3">
    <location>
        <begin position="456"/>
        <end position="527"/>
    </location>
</feature>
<evidence type="ECO:0000256" key="3">
    <source>
        <dbReference type="SAM" id="MobiDB-lite"/>
    </source>
</evidence>
<feature type="domain" description="HTH myb-type" evidence="5">
    <location>
        <begin position="105"/>
        <end position="155"/>
    </location>
</feature>
<evidence type="ECO:0000259" key="5">
    <source>
        <dbReference type="PROSITE" id="PS51294"/>
    </source>
</evidence>
<proteinExistence type="predicted"/>
<feature type="compositionally biased region" description="Basic and acidic residues" evidence="3">
    <location>
        <begin position="379"/>
        <end position="391"/>
    </location>
</feature>
<comment type="caution">
    <text evidence="6">The sequence shown here is derived from an EMBL/GenBank/DDBJ whole genome shotgun (WGS) entry which is preliminary data.</text>
</comment>
<feature type="domain" description="HTH myb-type" evidence="5">
    <location>
        <begin position="51"/>
        <end position="104"/>
    </location>
</feature>
<feature type="region of interest" description="Disordered" evidence="3">
    <location>
        <begin position="170"/>
        <end position="296"/>
    </location>
</feature>
<feature type="compositionally biased region" description="Low complexity" evidence="3">
    <location>
        <begin position="174"/>
        <end position="194"/>
    </location>
</feature>
<feature type="compositionally biased region" description="Basic and acidic residues" evidence="3">
    <location>
        <begin position="587"/>
        <end position="600"/>
    </location>
</feature>
<dbReference type="InterPro" id="IPR017930">
    <property type="entry name" value="Myb_dom"/>
</dbReference>
<reference evidence="6 7" key="1">
    <citation type="submission" date="2019-01" db="EMBL/GenBank/DDBJ databases">
        <title>Nuclear Genome Assembly of the Microalgal Biofuel strain Nannochloropsis salina CCMP1776.</title>
        <authorList>
            <person name="Hovde B."/>
        </authorList>
    </citation>
    <scope>NUCLEOTIDE SEQUENCE [LARGE SCALE GENOMIC DNA]</scope>
    <source>
        <strain evidence="6 7">CCMP1776</strain>
    </source>
</reference>
<dbReference type="EMBL" id="SDOX01000002">
    <property type="protein sequence ID" value="TFJ88422.1"/>
    <property type="molecule type" value="Genomic_DNA"/>
</dbReference>
<dbReference type="GO" id="GO:0005634">
    <property type="term" value="C:nucleus"/>
    <property type="evidence" value="ECO:0007669"/>
    <property type="project" value="TreeGrafter"/>
</dbReference>
<dbReference type="GO" id="GO:0000978">
    <property type="term" value="F:RNA polymerase II cis-regulatory region sequence-specific DNA binding"/>
    <property type="evidence" value="ECO:0007669"/>
    <property type="project" value="TreeGrafter"/>
</dbReference>
<dbReference type="AlphaFoldDB" id="A0A4D9D9Z6"/>
<name>A0A4D9D9Z6_9STRA</name>
<dbReference type="PANTHER" id="PTHR45614:SF274">
    <property type="entry name" value="MYB-LIKE DNA-BINDING PROTEIN"/>
    <property type="match status" value="1"/>
</dbReference>
<dbReference type="Proteomes" id="UP000355283">
    <property type="component" value="Unassembled WGS sequence"/>
</dbReference>
<feature type="domain" description="Myb-like" evidence="4">
    <location>
        <begin position="1"/>
        <end position="47"/>
    </location>
</feature>
<dbReference type="OrthoDB" id="2143914at2759"/>
<evidence type="ECO:0000313" key="7">
    <source>
        <dbReference type="Proteomes" id="UP000355283"/>
    </source>
</evidence>
<keyword evidence="1" id="KW-0677">Repeat</keyword>
<dbReference type="Gene3D" id="1.10.10.60">
    <property type="entry name" value="Homeodomain-like"/>
    <property type="match status" value="3"/>
</dbReference>
<evidence type="ECO:0000256" key="1">
    <source>
        <dbReference type="ARBA" id="ARBA00022737"/>
    </source>
</evidence>
<dbReference type="SMART" id="SM00717">
    <property type="entry name" value="SANT"/>
    <property type="match status" value="3"/>
</dbReference>
<feature type="domain" description="Myb-like" evidence="4">
    <location>
        <begin position="52"/>
        <end position="100"/>
    </location>
</feature>
<feature type="region of interest" description="Disordered" evidence="3">
    <location>
        <begin position="586"/>
        <end position="617"/>
    </location>
</feature>
<dbReference type="InterPro" id="IPR001005">
    <property type="entry name" value="SANT/Myb"/>
</dbReference>
<dbReference type="Pfam" id="PF13921">
    <property type="entry name" value="Myb_DNA-bind_6"/>
    <property type="match status" value="1"/>
</dbReference>
<accession>A0A4D9D9Z6</accession>
<protein>
    <submittedName>
        <fullName evidence="6">Uncharacterized protein</fullName>
    </submittedName>
</protein>
<dbReference type="FunFam" id="1.10.10.60:FF:000010">
    <property type="entry name" value="Transcriptional activator Myb isoform A"/>
    <property type="match status" value="1"/>
</dbReference>
<evidence type="ECO:0000256" key="2">
    <source>
        <dbReference type="ARBA" id="ARBA00023125"/>
    </source>
</evidence>
<feature type="compositionally biased region" description="Pro residues" evidence="3">
    <location>
        <begin position="195"/>
        <end position="209"/>
    </location>
</feature>
<feature type="compositionally biased region" description="Basic and acidic residues" evidence="3">
    <location>
        <begin position="663"/>
        <end position="672"/>
    </location>
</feature>
<dbReference type="CDD" id="cd00167">
    <property type="entry name" value="SANT"/>
    <property type="match status" value="3"/>
</dbReference>
<dbReference type="PROSITE" id="PS50090">
    <property type="entry name" value="MYB_LIKE"/>
    <property type="match status" value="3"/>
</dbReference>
<dbReference type="GO" id="GO:0000981">
    <property type="term" value="F:DNA-binding transcription factor activity, RNA polymerase II-specific"/>
    <property type="evidence" value="ECO:0007669"/>
    <property type="project" value="TreeGrafter"/>
</dbReference>
<feature type="compositionally biased region" description="Low complexity" evidence="3">
    <location>
        <begin position="210"/>
        <end position="220"/>
    </location>
</feature>
<dbReference type="PANTHER" id="PTHR45614">
    <property type="entry name" value="MYB PROTEIN-RELATED"/>
    <property type="match status" value="1"/>
</dbReference>
<feature type="region of interest" description="Disordered" evidence="3">
    <location>
        <begin position="641"/>
        <end position="689"/>
    </location>
</feature>
<feature type="compositionally biased region" description="Basic and acidic residues" evidence="3">
    <location>
        <begin position="235"/>
        <end position="249"/>
    </location>
</feature>
<keyword evidence="7" id="KW-1185">Reference proteome</keyword>
<evidence type="ECO:0000259" key="4">
    <source>
        <dbReference type="PROSITE" id="PS50090"/>
    </source>
</evidence>
<sequence length="732" mass="78193">MWTSEQDDLLREAILRNGTDEWAAITEHMLPFSFSSDECAVRWDEIKDVPVKGPWSVEEDALLQLLVGRYGPRPKKWSMLAQHIPGRAGKQCRERWLNHLDRSVKKGEWEEGEDAILCDAQRRLGNKWSEIAKLLPGRAENSVKNRFNSLITRRNSHRYGPGPLGVGELSTILPSSSAPPSAPCTPSKTTATPTPTIPAPGAMPRPQGPPIVSFPFSSSPARPAMGPSTGAGSKRKTEGAKGEGGEARKKTCLSKSAAQEGQGGKKEGAAASKKQGGQGVSDKEGADAPIPSGPTFYSPTSMGAYFAFLNKFDPQQFLQLTQQQQQLLFPAQPSSGLSFGAGLPFLPQPTGAGTLHAPPTFLPTAPLPPATTNKTKGQTKKEAKEQEDTQHKQQHGQELASELQVFLGAPLSTDASLAPPPCFPPASSSSSAPSAAGSILPVTEADTQDYLSQLGLLQPKPAVSPSSSFLPPSSTPTLAVADEKSRREAAAGAREGAHLRAKDVGIGSGSSLSIDMPGEPHGLASEAGQGPQVDDLFFAQGEAQDLFHVSLDSQGWEAAQLGGEQDAPGASVPLSDSLPPLYGPAHDTLKAEGRDGKEPHQVLNNTPLEQERGEGGEEGGVFMQHFLTAFGAAEQVLPPCSQAEGQHQHTDKASGRGSSLGSWREERRDGGKTLKRGRREEEDDDSNMMHLMMMSASSTAIEEMLTDLVDHDKEEDNVWGDDQIKRQRLEIL</sequence>
<feature type="compositionally biased region" description="Low complexity" evidence="3">
    <location>
        <begin position="464"/>
        <end position="478"/>
    </location>
</feature>
<organism evidence="6 7">
    <name type="scientific">Nannochloropsis salina CCMP1776</name>
    <dbReference type="NCBI Taxonomy" id="1027361"/>
    <lineage>
        <taxon>Eukaryota</taxon>
        <taxon>Sar</taxon>
        <taxon>Stramenopiles</taxon>
        <taxon>Ochrophyta</taxon>
        <taxon>Eustigmatophyceae</taxon>
        <taxon>Eustigmatales</taxon>
        <taxon>Monodopsidaceae</taxon>
        <taxon>Microchloropsis</taxon>
        <taxon>Microchloropsis salina</taxon>
    </lineage>
</organism>
<gene>
    <name evidence="6" type="ORF">NSK_000771</name>
</gene>